<dbReference type="Pfam" id="PF19806">
    <property type="entry name" value="DUF6289"/>
    <property type="match status" value="1"/>
</dbReference>
<dbReference type="OrthoDB" id="3543254at2"/>
<dbReference type="HOGENOM" id="CLU_2540579_0_0_11"/>
<dbReference type="eggNOG" id="ENOG502ZPUX">
    <property type="taxonomic scope" value="Bacteria"/>
</dbReference>
<gene>
    <name evidence="2" type="ordered locus">BN6_35890</name>
</gene>
<reference evidence="2 3" key="1">
    <citation type="journal article" date="2012" name="BMC Genomics">
        <title>Complete genome sequence of Saccharothrix espanaensis DSM 44229T and comparison to the other completely sequenced Pseudonocardiaceae.</title>
        <authorList>
            <person name="Strobel T."/>
            <person name="Al-Dilaimi A."/>
            <person name="Blom J."/>
            <person name="Gessner A."/>
            <person name="Kalinowski J."/>
            <person name="Luzhetska M."/>
            <person name="Puhler A."/>
            <person name="Szczepanowski R."/>
            <person name="Bechthold A."/>
            <person name="Ruckert C."/>
        </authorList>
    </citation>
    <scope>NUCLEOTIDE SEQUENCE [LARGE SCALE GENOMIC DNA]</scope>
    <source>
        <strain evidence="3">ATCC 51144 / DSM 44229 / JCM 9112 / NBRC 15066 / NRRL 15764</strain>
    </source>
</reference>
<keyword evidence="3" id="KW-1185">Reference proteome</keyword>
<dbReference type="Proteomes" id="UP000006281">
    <property type="component" value="Chromosome"/>
</dbReference>
<organism evidence="2 3">
    <name type="scientific">Saccharothrix espanaensis (strain ATCC 51144 / DSM 44229 / JCM 9112 / NBRC 15066 / NRRL 15764)</name>
    <dbReference type="NCBI Taxonomy" id="1179773"/>
    <lineage>
        <taxon>Bacteria</taxon>
        <taxon>Bacillati</taxon>
        <taxon>Actinomycetota</taxon>
        <taxon>Actinomycetes</taxon>
        <taxon>Pseudonocardiales</taxon>
        <taxon>Pseudonocardiaceae</taxon>
        <taxon>Saccharothrix</taxon>
    </lineage>
</organism>
<dbReference type="InterPro" id="IPR046256">
    <property type="entry name" value="DUF6289"/>
</dbReference>
<dbReference type="AlphaFoldDB" id="K0JSZ9"/>
<protein>
    <submittedName>
        <fullName evidence="2">Putative secreted protein</fullName>
    </submittedName>
</protein>
<evidence type="ECO:0000256" key="1">
    <source>
        <dbReference type="SAM" id="SignalP"/>
    </source>
</evidence>
<dbReference type="BioCyc" id="SESP1179773:BN6_RS17390-MONOMER"/>
<dbReference type="RefSeq" id="WP_015100997.1">
    <property type="nucleotide sequence ID" value="NC_019673.1"/>
</dbReference>
<name>K0JSZ9_SACES</name>
<keyword evidence="1" id="KW-0732">Signal</keyword>
<proteinExistence type="predicted"/>
<dbReference type="PATRIC" id="fig|1179773.3.peg.3589"/>
<dbReference type="KEGG" id="sesp:BN6_35890"/>
<feature type="signal peptide" evidence="1">
    <location>
        <begin position="1"/>
        <end position="28"/>
    </location>
</feature>
<evidence type="ECO:0000313" key="2">
    <source>
        <dbReference type="EMBL" id="CCH30885.1"/>
    </source>
</evidence>
<feature type="chain" id="PRO_5003836791" evidence="1">
    <location>
        <begin position="29"/>
        <end position="83"/>
    </location>
</feature>
<evidence type="ECO:0000313" key="3">
    <source>
        <dbReference type="Proteomes" id="UP000006281"/>
    </source>
</evidence>
<accession>K0JSZ9</accession>
<dbReference type="EMBL" id="HE804045">
    <property type="protein sequence ID" value="CCH30885.1"/>
    <property type="molecule type" value="Genomic_DNA"/>
</dbReference>
<sequence>MIRRTIGSAVLVTALSAAALLAAAPAQAIPVCKAGYQCDRIYYEDNTRTTVVGGSTKFCDGSTENWGRTSRYVATHQAQCNPI</sequence>
<dbReference type="STRING" id="1179773.BN6_35890"/>